<feature type="region of interest" description="Disordered" evidence="1">
    <location>
        <begin position="130"/>
        <end position="169"/>
    </location>
</feature>
<evidence type="ECO:0000256" key="1">
    <source>
        <dbReference type="SAM" id="MobiDB-lite"/>
    </source>
</evidence>
<organism evidence="2 3">
    <name type="scientific">Actinopolyspora xinjiangensis</name>
    <dbReference type="NCBI Taxonomy" id="405564"/>
    <lineage>
        <taxon>Bacteria</taxon>
        <taxon>Bacillati</taxon>
        <taxon>Actinomycetota</taxon>
        <taxon>Actinomycetes</taxon>
        <taxon>Actinopolysporales</taxon>
        <taxon>Actinopolysporaceae</taxon>
        <taxon>Actinopolyspora</taxon>
    </lineage>
</organism>
<dbReference type="STRING" id="405564.SAMN04487905_102246"/>
<dbReference type="EMBL" id="FNJR01000002">
    <property type="protein sequence ID" value="SDP16942.1"/>
    <property type="molecule type" value="Genomic_DNA"/>
</dbReference>
<feature type="compositionally biased region" description="Polar residues" evidence="1">
    <location>
        <begin position="140"/>
        <end position="150"/>
    </location>
</feature>
<keyword evidence="3" id="KW-1185">Reference proteome</keyword>
<proteinExistence type="predicted"/>
<reference evidence="3" key="1">
    <citation type="submission" date="2016-10" db="EMBL/GenBank/DDBJ databases">
        <authorList>
            <person name="Varghese N."/>
            <person name="Submissions S."/>
        </authorList>
    </citation>
    <scope>NUCLEOTIDE SEQUENCE [LARGE SCALE GENOMIC DNA]</scope>
    <source>
        <strain evidence="3">DSM 46732</strain>
    </source>
</reference>
<dbReference type="Proteomes" id="UP000199497">
    <property type="component" value="Unassembled WGS sequence"/>
</dbReference>
<evidence type="ECO:0000313" key="2">
    <source>
        <dbReference type="EMBL" id="SDP16942.1"/>
    </source>
</evidence>
<sequence>MVDHWLWEHHVPVTVSTAASSGLTREGGEIVSRNLRVFRQAVVGVTGVLAMIVVPAVPAAPATAPAAQQEEKPASQTKDVEELVLTSSEMELELAEQDFMIPLTGSVIMEGEPPVTPDQTTSIDVRDLKAHSVSPGDASPRQSTPAQQDLGQVRVEQNADVSSSLTMTQRFPPRFEHTASLDLRISIENPPQRLLEQLAPRTARQEPLILLTDEPVELVGNPKSFPPQGATYEQRKPVDLVPAQNEDVEGGALRGLLGDISSR</sequence>
<accession>A0A1H0QHY6</accession>
<feature type="compositionally biased region" description="Polar residues" evidence="1">
    <location>
        <begin position="159"/>
        <end position="169"/>
    </location>
</feature>
<protein>
    <submittedName>
        <fullName evidence="2">Uncharacterized protein</fullName>
    </submittedName>
</protein>
<gene>
    <name evidence="2" type="ORF">SAMN04487905_102246</name>
</gene>
<evidence type="ECO:0000313" key="3">
    <source>
        <dbReference type="Proteomes" id="UP000199497"/>
    </source>
</evidence>
<name>A0A1H0QHY6_9ACTN</name>
<dbReference type="AlphaFoldDB" id="A0A1H0QHY6"/>